<accession>A0A6C0EXI0</accession>
<reference evidence="2" key="1">
    <citation type="journal article" date="2020" name="Nature">
        <title>Giant virus diversity and host interactions through global metagenomics.</title>
        <authorList>
            <person name="Schulz F."/>
            <person name="Roux S."/>
            <person name="Paez-Espino D."/>
            <person name="Jungbluth S."/>
            <person name="Walsh D.A."/>
            <person name="Denef V.J."/>
            <person name="McMahon K.D."/>
            <person name="Konstantinidis K.T."/>
            <person name="Eloe-Fadrosh E.A."/>
            <person name="Kyrpides N.C."/>
            <person name="Woyke T."/>
        </authorList>
    </citation>
    <scope>NUCLEOTIDE SEQUENCE</scope>
    <source>
        <strain evidence="2">GVMAG-M-3300009161-52</strain>
    </source>
</reference>
<name>A0A6C0EXI0_9ZZZZ</name>
<keyword evidence="1" id="KW-1133">Transmembrane helix</keyword>
<keyword evidence="1" id="KW-0812">Transmembrane</keyword>
<dbReference type="EMBL" id="MN738980">
    <property type="protein sequence ID" value="QHT33914.1"/>
    <property type="molecule type" value="Genomic_DNA"/>
</dbReference>
<protein>
    <submittedName>
        <fullName evidence="2">Uncharacterized protein</fullName>
    </submittedName>
</protein>
<sequence length="97" mass="10705">MFIYILGFLLFGIMLLCLIGLGFLTTAVFNITKCIIPANPTVNSNTKEIISSTVEIPECSNINLSSINLMISKISLIIIWIIFAISILSSLYLFISD</sequence>
<organism evidence="2">
    <name type="scientific">viral metagenome</name>
    <dbReference type="NCBI Taxonomy" id="1070528"/>
    <lineage>
        <taxon>unclassified sequences</taxon>
        <taxon>metagenomes</taxon>
        <taxon>organismal metagenomes</taxon>
    </lineage>
</organism>
<proteinExistence type="predicted"/>
<dbReference type="AlphaFoldDB" id="A0A6C0EXI0"/>
<evidence type="ECO:0000256" key="1">
    <source>
        <dbReference type="SAM" id="Phobius"/>
    </source>
</evidence>
<feature type="transmembrane region" description="Helical" evidence="1">
    <location>
        <begin position="6"/>
        <end position="29"/>
    </location>
</feature>
<keyword evidence="1" id="KW-0472">Membrane</keyword>
<feature type="transmembrane region" description="Helical" evidence="1">
    <location>
        <begin position="74"/>
        <end position="95"/>
    </location>
</feature>
<evidence type="ECO:0000313" key="2">
    <source>
        <dbReference type="EMBL" id="QHT33914.1"/>
    </source>
</evidence>